<name>A0A183DKT5_9BILA</name>
<accession>A0A183DKT5</accession>
<dbReference type="AlphaFoldDB" id="A0A183DKT5"/>
<reference evidence="3" key="1">
    <citation type="submission" date="2016-06" db="UniProtKB">
        <authorList>
            <consortium name="WormBaseParasite"/>
        </authorList>
    </citation>
    <scope>IDENTIFICATION</scope>
</reference>
<dbReference type="Proteomes" id="UP000271098">
    <property type="component" value="Unassembled WGS sequence"/>
</dbReference>
<keyword evidence="2" id="KW-1185">Reference proteome</keyword>
<sequence length="79" mass="9064">MAVFLKRQRQAAQQIPVASTTRPKMVCAVVQRASFLGIFEVILEAEDLDRDQRLLPDAERRKGSEKNDSPERALRWIIV</sequence>
<gene>
    <name evidence="1" type="ORF">GPUH_LOCUS9323</name>
</gene>
<organism evidence="3">
    <name type="scientific">Gongylonema pulchrum</name>
    <dbReference type="NCBI Taxonomy" id="637853"/>
    <lineage>
        <taxon>Eukaryota</taxon>
        <taxon>Metazoa</taxon>
        <taxon>Ecdysozoa</taxon>
        <taxon>Nematoda</taxon>
        <taxon>Chromadorea</taxon>
        <taxon>Rhabditida</taxon>
        <taxon>Spirurina</taxon>
        <taxon>Spiruromorpha</taxon>
        <taxon>Spiruroidea</taxon>
        <taxon>Gongylonematidae</taxon>
        <taxon>Gongylonema</taxon>
    </lineage>
</organism>
<proteinExistence type="predicted"/>
<evidence type="ECO:0000313" key="2">
    <source>
        <dbReference type="Proteomes" id="UP000271098"/>
    </source>
</evidence>
<reference evidence="1 2" key="2">
    <citation type="submission" date="2018-11" db="EMBL/GenBank/DDBJ databases">
        <authorList>
            <consortium name="Pathogen Informatics"/>
        </authorList>
    </citation>
    <scope>NUCLEOTIDE SEQUENCE [LARGE SCALE GENOMIC DNA]</scope>
</reference>
<dbReference type="EMBL" id="UYRT01030013">
    <property type="protein sequence ID" value="VDK70858.1"/>
    <property type="molecule type" value="Genomic_DNA"/>
</dbReference>
<protein>
    <submittedName>
        <fullName evidence="1 3">Uncharacterized protein</fullName>
    </submittedName>
</protein>
<evidence type="ECO:0000313" key="1">
    <source>
        <dbReference type="EMBL" id="VDK70858.1"/>
    </source>
</evidence>
<dbReference type="WBParaSite" id="GPUH_0000933701-mRNA-1">
    <property type="protein sequence ID" value="GPUH_0000933701-mRNA-1"/>
    <property type="gene ID" value="GPUH_0000933701"/>
</dbReference>
<evidence type="ECO:0000313" key="3">
    <source>
        <dbReference type="WBParaSite" id="GPUH_0000933701-mRNA-1"/>
    </source>
</evidence>